<reference evidence="3 4" key="1">
    <citation type="submission" date="2023-06" db="EMBL/GenBank/DDBJ databases">
        <title>Microbacterium sp. nov., isolated from a waste landfill.</title>
        <authorList>
            <person name="Wen W."/>
        </authorList>
    </citation>
    <scope>NUCLEOTIDE SEQUENCE [LARGE SCALE GENOMIC DNA]</scope>
    <source>
        <strain evidence="3 4">ASV49</strain>
    </source>
</reference>
<dbReference type="Pfam" id="PF18862">
    <property type="entry name" value="ApeA_NTD1"/>
    <property type="match status" value="1"/>
</dbReference>
<keyword evidence="4" id="KW-1185">Reference proteome</keyword>
<evidence type="ECO:0000313" key="3">
    <source>
        <dbReference type="EMBL" id="MDL9978717.1"/>
    </source>
</evidence>
<evidence type="ECO:0000313" key="4">
    <source>
        <dbReference type="Proteomes" id="UP001235064"/>
    </source>
</evidence>
<accession>A0ABT7MW82</accession>
<name>A0ABT7MW82_9MICO</name>
<evidence type="ECO:0008006" key="5">
    <source>
        <dbReference type="Google" id="ProtNLM"/>
    </source>
</evidence>
<comment type="caution">
    <text evidence="3">The sequence shown here is derived from an EMBL/GenBank/DDBJ whole genome shotgun (WGS) entry which is preliminary data.</text>
</comment>
<dbReference type="EMBL" id="JASXSZ010000001">
    <property type="protein sequence ID" value="MDL9978717.1"/>
    <property type="molecule type" value="Genomic_DNA"/>
</dbReference>
<proteinExistence type="predicted"/>
<protein>
    <recommendedName>
        <fullName evidence="5">ApeA N-terminal domain-containing protein</fullName>
    </recommendedName>
</protein>
<dbReference type="Pfam" id="PF18739">
    <property type="entry name" value="HEPN_Apea"/>
    <property type="match status" value="1"/>
</dbReference>
<evidence type="ECO:0000259" key="1">
    <source>
        <dbReference type="Pfam" id="PF18739"/>
    </source>
</evidence>
<dbReference type="Proteomes" id="UP001235064">
    <property type="component" value="Unassembled WGS sequence"/>
</dbReference>
<feature type="domain" description="ApeA N-terminal" evidence="2">
    <location>
        <begin position="6"/>
        <end position="279"/>
    </location>
</feature>
<dbReference type="RefSeq" id="WP_286287375.1">
    <property type="nucleotide sequence ID" value="NZ_JASXSZ010000001.1"/>
</dbReference>
<gene>
    <name evidence="3" type="ORF">QSV35_05205</name>
</gene>
<feature type="domain" description="Apea-like HEPN" evidence="1">
    <location>
        <begin position="323"/>
        <end position="440"/>
    </location>
</feature>
<dbReference type="InterPro" id="IPR041223">
    <property type="entry name" value="ApeA_NTD"/>
</dbReference>
<dbReference type="InterPro" id="IPR041229">
    <property type="entry name" value="HEPN_Apea"/>
</dbReference>
<sequence>MTPAFWRGVWWLPSTPETQSPGQLRVDADGTCRLEIVGSLNLGAVGQAADDATRPRGDRVPEIHGMSKGKPITLLDCFTTASDGFSASTRSYQDIHVQEALIGAHVARDEPAFAAAIVEIENLTSWLAHPNIIERSDDGEGQHATTSRPPDLSCVIDGWTITARGLAQPFRANHKHSRLVVEGEVSTYLVLAPPEPVAAREFHGLVHEISDLITLAAGEASDQISLTLIHREPTIMPERDGSTFEMDTQVESFGARIHTAMPEEASPMDWRLLFSCRDHTFQDLVVDWLRVRRRAPDACNVYFGLRYARPRYTETRLLLTAITAEALHKGLVDATALSDADIEQTRLARLRDEQREVAKKLGKTPTFRERAIGLAAKPDADAVRELIPDIEAWADRLKDARNNLAHTGNETTDDDIFYLEWVTSSLLALVLMAELGLSPETQRRAVRDILSPPR</sequence>
<organism evidence="3 4">
    <name type="scientific">Microbacterium candidum</name>
    <dbReference type="NCBI Taxonomy" id="3041922"/>
    <lineage>
        <taxon>Bacteria</taxon>
        <taxon>Bacillati</taxon>
        <taxon>Actinomycetota</taxon>
        <taxon>Actinomycetes</taxon>
        <taxon>Micrococcales</taxon>
        <taxon>Microbacteriaceae</taxon>
        <taxon>Microbacterium</taxon>
    </lineage>
</organism>
<evidence type="ECO:0000259" key="2">
    <source>
        <dbReference type="Pfam" id="PF18862"/>
    </source>
</evidence>